<comment type="similarity">
    <text evidence="3">Belongs to the transpeptidase family.</text>
</comment>
<dbReference type="Gene3D" id="3.40.710.10">
    <property type="entry name" value="DD-peptidase/beta-lactamase superfamily"/>
    <property type="match status" value="1"/>
</dbReference>
<name>A0ABS2G9K2_9FIRM</name>
<dbReference type="Proteomes" id="UP000729290">
    <property type="component" value="Unassembled WGS sequence"/>
</dbReference>
<evidence type="ECO:0008006" key="16">
    <source>
        <dbReference type="Google" id="ProtNLM"/>
    </source>
</evidence>
<evidence type="ECO:0000256" key="2">
    <source>
        <dbReference type="ARBA" id="ARBA00004236"/>
    </source>
</evidence>
<dbReference type="Pfam" id="PF00905">
    <property type="entry name" value="Transpeptidase"/>
    <property type="match status" value="1"/>
</dbReference>
<evidence type="ECO:0000259" key="13">
    <source>
        <dbReference type="Pfam" id="PF03717"/>
    </source>
</evidence>
<dbReference type="InterPro" id="IPR036138">
    <property type="entry name" value="PBP_dimer_sf"/>
</dbReference>
<evidence type="ECO:0000256" key="6">
    <source>
        <dbReference type="ARBA" id="ARBA00022960"/>
    </source>
</evidence>
<evidence type="ECO:0000256" key="3">
    <source>
        <dbReference type="ARBA" id="ARBA00007171"/>
    </source>
</evidence>
<keyword evidence="10" id="KW-0961">Cell wall biogenesis/degradation</keyword>
<dbReference type="InterPro" id="IPR012338">
    <property type="entry name" value="Beta-lactam/transpept-like"/>
</dbReference>
<evidence type="ECO:0000256" key="5">
    <source>
        <dbReference type="ARBA" id="ARBA00022692"/>
    </source>
</evidence>
<keyword evidence="5 11" id="KW-0812">Transmembrane</keyword>
<dbReference type="SUPFAM" id="SSF56601">
    <property type="entry name" value="beta-lactamase/transpeptidase-like"/>
    <property type="match status" value="1"/>
</dbReference>
<keyword evidence="9 11" id="KW-0472">Membrane</keyword>
<evidence type="ECO:0000256" key="8">
    <source>
        <dbReference type="ARBA" id="ARBA00022989"/>
    </source>
</evidence>
<accession>A0ABS2G9K2</accession>
<keyword evidence="4" id="KW-1003">Cell membrane</keyword>
<reference evidence="14 15" key="1">
    <citation type="journal article" date="2021" name="Sci. Rep.">
        <title>The distribution of antibiotic resistance genes in chicken gut microbiota commensals.</title>
        <authorList>
            <person name="Juricova H."/>
            <person name="Matiasovicova J."/>
            <person name="Kubasova T."/>
            <person name="Cejkova D."/>
            <person name="Rychlik I."/>
        </authorList>
    </citation>
    <scope>NUCLEOTIDE SEQUENCE [LARGE SCALE GENOMIC DNA]</scope>
    <source>
        <strain evidence="14 15">An431b</strain>
    </source>
</reference>
<feature type="transmembrane region" description="Helical" evidence="11">
    <location>
        <begin position="16"/>
        <end position="36"/>
    </location>
</feature>
<evidence type="ECO:0000259" key="12">
    <source>
        <dbReference type="Pfam" id="PF00905"/>
    </source>
</evidence>
<evidence type="ECO:0000256" key="10">
    <source>
        <dbReference type="ARBA" id="ARBA00023316"/>
    </source>
</evidence>
<dbReference type="Pfam" id="PF03717">
    <property type="entry name" value="PBP_dimer"/>
    <property type="match status" value="1"/>
</dbReference>
<evidence type="ECO:0000256" key="9">
    <source>
        <dbReference type="ARBA" id="ARBA00023136"/>
    </source>
</evidence>
<dbReference type="PANTHER" id="PTHR30627:SF2">
    <property type="entry name" value="PEPTIDOGLYCAN D,D-TRANSPEPTIDASE MRDA"/>
    <property type="match status" value="1"/>
</dbReference>
<keyword evidence="7" id="KW-0573">Peptidoglycan synthesis</keyword>
<gene>
    <name evidence="14" type="ORF">H9X83_03970</name>
</gene>
<dbReference type="EMBL" id="JACSNV010000004">
    <property type="protein sequence ID" value="MBM6877318.1"/>
    <property type="molecule type" value="Genomic_DNA"/>
</dbReference>
<feature type="domain" description="Penicillin-binding protein dimerisation" evidence="13">
    <location>
        <begin position="59"/>
        <end position="408"/>
    </location>
</feature>
<keyword evidence="6" id="KW-0133">Cell shape</keyword>
<protein>
    <recommendedName>
        <fullName evidence="16">Penicillin-binding protein</fullName>
    </recommendedName>
</protein>
<evidence type="ECO:0000256" key="7">
    <source>
        <dbReference type="ARBA" id="ARBA00022984"/>
    </source>
</evidence>
<comment type="subcellular location">
    <subcellularLocation>
        <location evidence="2">Cell membrane</location>
    </subcellularLocation>
    <subcellularLocation>
        <location evidence="1">Membrane</location>
        <topology evidence="1">Single-pass membrane protein</topology>
    </subcellularLocation>
</comment>
<evidence type="ECO:0000313" key="15">
    <source>
        <dbReference type="Proteomes" id="UP000729290"/>
    </source>
</evidence>
<keyword evidence="8 11" id="KW-1133">Transmembrane helix</keyword>
<evidence type="ECO:0000256" key="11">
    <source>
        <dbReference type="SAM" id="Phobius"/>
    </source>
</evidence>
<comment type="caution">
    <text evidence="14">The sequence shown here is derived from an EMBL/GenBank/DDBJ whole genome shotgun (WGS) entry which is preliminary data.</text>
</comment>
<sequence>MRQYWEHFLDLCKSRIFVLLCGICLLFFILVARLFYLQIIHGDTYEASLTANVSKQVNVPAARGGIYDRYGRPLAANTAAYSVDIDDSVTLDLSDSRLELVQDLMEDFLAEDFLVGDALPITKTAPYTFQFEGTEKEQKDAEEAWKESIGLDKKQMEYTAEECLDYLFALYEAPDSYSLTEKRAYVYYILELGKNDKNLMALTLAQKLTEYGETLIDDIPMDMEYPYSFQFNGNQTREEQWKATMTMKDEELSYNSLETLDFLRDFFGLPEYLPTDLVRKAVGIRNSLYAVRYSKYQSVTIAAEISDKTLAYVEENQDVFPCVIVGTTSLREYPDGECFSHIVGYIRQMTESDYALYKDDLDAEGNPIYSATDVVGQSGIEKLYERELNGTDGTILMEVDNQGRRMNVIDTTEPIPGKDVYLTIDSELQKTAYYTLEEALTDSVISRLSSGGKYSVSTTELFASMVSANHISASLILSSKESDTAQQALLAKMKTANPLFDTEAEDAAETLQTFLLDGLNNGGVSAQELLLAMIEQGRAPTTPEEIDQIQSGSLSPAGFIIRKLESGEMNAADTALDPCTGSVVVSQVDSGQVLALVTYPSYDNNELVNTFNNSYYNMLLEDTNTPLVNRPLKQKKAPGSTFKMIPALAGLETGTITPTTTIRDQGIFKDAGTPYARCWIYSNSGSTHGLVNVSHALEVSCNYFFYELAYRMGNAEEGTTEQAITTLNEYMAAFGLNSTTGIELEEYEPTMASPYYKERTIKTYNPDASTSQTRWTDGDTIRAFIGQSVNSYAPVQMNRYIATLANGGTLYTYHLIDKVTNPDGSVHEQTVENIEHVMDFQEENLQAVYEGMYLVANGSKGTLRNAFTDLPVEVAAKSGTAQEDLSRSSHTWLVCFAPYDDPQIAITVMIPFGENYGSPAQVVAKAIIREYLGLDYEPSNTNMETVFAQ</sequence>
<evidence type="ECO:0000256" key="1">
    <source>
        <dbReference type="ARBA" id="ARBA00004167"/>
    </source>
</evidence>
<dbReference type="Gene3D" id="3.90.1310.10">
    <property type="entry name" value="Penicillin-binding protein 2a (Domain 2)"/>
    <property type="match status" value="2"/>
</dbReference>
<organism evidence="14 15">
    <name type="scientific">Anaerotignum lactatifermentans</name>
    <dbReference type="NCBI Taxonomy" id="160404"/>
    <lineage>
        <taxon>Bacteria</taxon>
        <taxon>Bacillati</taxon>
        <taxon>Bacillota</taxon>
        <taxon>Clostridia</taxon>
        <taxon>Lachnospirales</taxon>
        <taxon>Anaerotignaceae</taxon>
        <taxon>Anaerotignum</taxon>
    </lineage>
</organism>
<dbReference type="InterPro" id="IPR005311">
    <property type="entry name" value="PBP_dimer"/>
</dbReference>
<dbReference type="InterPro" id="IPR001460">
    <property type="entry name" value="PCN-bd_Tpept"/>
</dbReference>
<evidence type="ECO:0000256" key="4">
    <source>
        <dbReference type="ARBA" id="ARBA00022475"/>
    </source>
</evidence>
<dbReference type="SUPFAM" id="SSF56519">
    <property type="entry name" value="Penicillin binding protein dimerisation domain"/>
    <property type="match status" value="1"/>
</dbReference>
<dbReference type="InterPro" id="IPR050515">
    <property type="entry name" value="Beta-lactam/transpept"/>
</dbReference>
<proteinExistence type="inferred from homology"/>
<dbReference type="RefSeq" id="WP_205133326.1">
    <property type="nucleotide sequence ID" value="NZ_JACSNT010000005.1"/>
</dbReference>
<keyword evidence="15" id="KW-1185">Reference proteome</keyword>
<feature type="domain" description="Penicillin-binding protein transpeptidase" evidence="12">
    <location>
        <begin position="581"/>
        <end position="927"/>
    </location>
</feature>
<evidence type="ECO:0000313" key="14">
    <source>
        <dbReference type="EMBL" id="MBM6877318.1"/>
    </source>
</evidence>
<dbReference type="PANTHER" id="PTHR30627">
    <property type="entry name" value="PEPTIDOGLYCAN D,D-TRANSPEPTIDASE"/>
    <property type="match status" value="1"/>
</dbReference>